<evidence type="ECO:0000313" key="3">
    <source>
        <dbReference type="Proteomes" id="UP000000374"/>
    </source>
</evidence>
<protein>
    <submittedName>
        <fullName evidence="2">Uncharacterized protein</fullName>
    </submittedName>
</protein>
<feature type="region of interest" description="Disordered" evidence="1">
    <location>
        <begin position="48"/>
        <end position="68"/>
    </location>
</feature>
<accession>A1WMR6</accession>
<keyword evidence="3" id="KW-1185">Reference proteome</keyword>
<evidence type="ECO:0000256" key="1">
    <source>
        <dbReference type="SAM" id="MobiDB-lite"/>
    </source>
</evidence>
<sequence length="98" mass="10956">MVWSALTRSNEHAPSVQVRAVFALHLQRASAPLREPRAHRRTGLRWAANPDQARAGQHWQQPAAGARPARKRIADLVDARTEVRKLAPVAKEIPTTAW</sequence>
<dbReference type="EMBL" id="CP000542">
    <property type="protein sequence ID" value="ABM58923.1"/>
    <property type="molecule type" value="Genomic_DNA"/>
</dbReference>
<dbReference type="KEGG" id="vei:Veis_3193"/>
<dbReference type="HOGENOM" id="CLU_2332829_0_0_4"/>
<name>A1WMR6_VEREI</name>
<dbReference type="Proteomes" id="UP000000374">
    <property type="component" value="Chromosome"/>
</dbReference>
<organism evidence="2 3">
    <name type="scientific">Verminephrobacter eiseniae (strain EF01-2)</name>
    <dbReference type="NCBI Taxonomy" id="391735"/>
    <lineage>
        <taxon>Bacteria</taxon>
        <taxon>Pseudomonadati</taxon>
        <taxon>Pseudomonadota</taxon>
        <taxon>Betaproteobacteria</taxon>
        <taxon>Burkholderiales</taxon>
        <taxon>Comamonadaceae</taxon>
        <taxon>Verminephrobacter</taxon>
    </lineage>
</organism>
<gene>
    <name evidence="2" type="ordered locus">Veis_3193</name>
</gene>
<proteinExistence type="predicted"/>
<dbReference type="AlphaFoldDB" id="A1WMR6"/>
<evidence type="ECO:0000313" key="2">
    <source>
        <dbReference type="EMBL" id="ABM58923.1"/>
    </source>
</evidence>
<reference evidence="3" key="1">
    <citation type="submission" date="2006-12" db="EMBL/GenBank/DDBJ databases">
        <title>Complete sequence of chromosome 1 of Verminephrobacter eiseniae EF01-2.</title>
        <authorList>
            <person name="Copeland A."/>
            <person name="Lucas S."/>
            <person name="Lapidus A."/>
            <person name="Barry K."/>
            <person name="Detter J.C."/>
            <person name="Glavina del Rio T."/>
            <person name="Dalin E."/>
            <person name="Tice H."/>
            <person name="Pitluck S."/>
            <person name="Chertkov O."/>
            <person name="Brettin T."/>
            <person name="Bruce D."/>
            <person name="Han C."/>
            <person name="Tapia R."/>
            <person name="Gilna P."/>
            <person name="Schmutz J."/>
            <person name="Larimer F."/>
            <person name="Land M."/>
            <person name="Hauser L."/>
            <person name="Kyrpides N."/>
            <person name="Kim E."/>
            <person name="Stahl D."/>
            <person name="Richardson P."/>
        </authorList>
    </citation>
    <scope>NUCLEOTIDE SEQUENCE [LARGE SCALE GENOMIC DNA]</scope>
    <source>
        <strain evidence="3">EF01-2</strain>
    </source>
</reference>